<reference evidence="5" key="1">
    <citation type="submission" date="2016-06" db="UniProtKB">
        <authorList>
            <consortium name="WormBaseParasite"/>
        </authorList>
    </citation>
    <scope>IDENTIFICATION</scope>
</reference>
<dbReference type="EMBL" id="UYRT01101248">
    <property type="protein sequence ID" value="VDN42883.1"/>
    <property type="molecule type" value="Genomic_DNA"/>
</dbReference>
<proteinExistence type="predicted"/>
<evidence type="ECO:0000313" key="3">
    <source>
        <dbReference type="EMBL" id="VDN42883.1"/>
    </source>
</evidence>
<dbReference type="WBParaSite" id="GPUH_0002450501-mRNA-1">
    <property type="protein sequence ID" value="GPUH_0002450501-mRNA-1"/>
    <property type="gene ID" value="GPUH_0002450501"/>
</dbReference>
<dbReference type="InterPro" id="IPR029052">
    <property type="entry name" value="Metallo-depent_PP-like"/>
</dbReference>
<keyword evidence="1" id="KW-0812">Transmembrane</keyword>
<dbReference type="GO" id="GO:0005737">
    <property type="term" value="C:cytoplasm"/>
    <property type="evidence" value="ECO:0007669"/>
    <property type="project" value="TreeGrafter"/>
</dbReference>
<gene>
    <name evidence="3" type="ORF">GPUH_LOCUS24474</name>
</gene>
<reference evidence="3 4" key="2">
    <citation type="submission" date="2018-11" db="EMBL/GenBank/DDBJ databases">
        <authorList>
            <consortium name="Pathogen Informatics"/>
        </authorList>
    </citation>
    <scope>NUCLEOTIDE SEQUENCE [LARGE SCALE GENOMIC DNA]</scope>
</reference>
<keyword evidence="1" id="KW-0472">Membrane</keyword>
<dbReference type="AlphaFoldDB" id="A0A183EU34"/>
<protein>
    <submittedName>
        <fullName evidence="5">Metallophos domain-containing protein</fullName>
    </submittedName>
</protein>
<feature type="transmembrane region" description="Helical" evidence="1">
    <location>
        <begin position="14"/>
        <end position="32"/>
    </location>
</feature>
<evidence type="ECO:0000256" key="1">
    <source>
        <dbReference type="SAM" id="Phobius"/>
    </source>
</evidence>
<feature type="domain" description="Calcineurin-like phosphoesterase" evidence="2">
    <location>
        <begin position="34"/>
        <end position="86"/>
    </location>
</feature>
<dbReference type="Pfam" id="PF00149">
    <property type="entry name" value="Metallophos"/>
    <property type="match status" value="1"/>
</dbReference>
<sequence>MIETARVLFSTEGALIEVTIPLIVVGLIVFSGQAMRLWKEFNDLFSILPFSAVIKGKILCMHGGLSPHLESLDDIRNVMHFLKNGEFLKKLRLIAPGILKKFLRD</sequence>
<accession>A0A183EU34</accession>
<dbReference type="PANTHER" id="PTHR11668:SF496">
    <property type="entry name" value="SERINE_THREONINE-PROTEIN PHOSPHATASE"/>
    <property type="match status" value="1"/>
</dbReference>
<evidence type="ECO:0000259" key="2">
    <source>
        <dbReference type="Pfam" id="PF00149"/>
    </source>
</evidence>
<name>A0A183EU34_9BILA</name>
<keyword evidence="4" id="KW-1185">Reference proteome</keyword>
<dbReference type="OrthoDB" id="5840512at2759"/>
<keyword evidence="1" id="KW-1133">Transmembrane helix</keyword>
<dbReference type="PANTHER" id="PTHR11668">
    <property type="entry name" value="SERINE/THREONINE PROTEIN PHOSPHATASE"/>
    <property type="match status" value="1"/>
</dbReference>
<dbReference type="Gene3D" id="3.60.21.10">
    <property type="match status" value="1"/>
</dbReference>
<dbReference type="GO" id="GO:0005634">
    <property type="term" value="C:nucleus"/>
    <property type="evidence" value="ECO:0007669"/>
    <property type="project" value="TreeGrafter"/>
</dbReference>
<evidence type="ECO:0000313" key="4">
    <source>
        <dbReference type="Proteomes" id="UP000271098"/>
    </source>
</evidence>
<evidence type="ECO:0000313" key="5">
    <source>
        <dbReference type="WBParaSite" id="GPUH_0002450501-mRNA-1"/>
    </source>
</evidence>
<organism evidence="5">
    <name type="scientific">Gongylonema pulchrum</name>
    <dbReference type="NCBI Taxonomy" id="637853"/>
    <lineage>
        <taxon>Eukaryota</taxon>
        <taxon>Metazoa</taxon>
        <taxon>Ecdysozoa</taxon>
        <taxon>Nematoda</taxon>
        <taxon>Chromadorea</taxon>
        <taxon>Rhabditida</taxon>
        <taxon>Spirurina</taxon>
        <taxon>Spiruromorpha</taxon>
        <taxon>Spiruroidea</taxon>
        <taxon>Gongylonematidae</taxon>
        <taxon>Gongylonema</taxon>
    </lineage>
</organism>
<dbReference type="GO" id="GO:0004722">
    <property type="term" value="F:protein serine/threonine phosphatase activity"/>
    <property type="evidence" value="ECO:0007669"/>
    <property type="project" value="TreeGrafter"/>
</dbReference>
<dbReference type="InterPro" id="IPR004843">
    <property type="entry name" value="Calcineurin-like_PHP"/>
</dbReference>
<dbReference type="Proteomes" id="UP000271098">
    <property type="component" value="Unassembled WGS sequence"/>
</dbReference>
<dbReference type="InterPro" id="IPR050341">
    <property type="entry name" value="PP1_catalytic_subunit"/>
</dbReference>
<dbReference type="SUPFAM" id="SSF56300">
    <property type="entry name" value="Metallo-dependent phosphatases"/>
    <property type="match status" value="1"/>
</dbReference>